<keyword evidence="1" id="KW-1133">Transmembrane helix</keyword>
<sequence>MRWIGAILIIITCFFVGLEYARKLEQRPKVIRLWKNSLLILEAEMVYSHATVQNACSNIAKQIGSPLSGFYHNISSRLKNESIDLYQIWEEEVEQFWTRVALNKEEKEIIKQFGRTLGQHDIIQQKKYIQLAITHLENKHQESIEMNQRYGKVSSSLGLLFGIFIALLLL</sequence>
<name>A0ABV8WWK3_9BACI</name>
<evidence type="ECO:0000313" key="3">
    <source>
        <dbReference type="Proteomes" id="UP001595882"/>
    </source>
</evidence>
<comment type="caution">
    <text evidence="2">The sequence shown here is derived from an EMBL/GenBank/DDBJ whole genome shotgun (WGS) entry which is preliminary data.</text>
</comment>
<organism evidence="2 3">
    <name type="scientific">Gracilibacillus xinjiangensis</name>
    <dbReference type="NCBI Taxonomy" id="1193282"/>
    <lineage>
        <taxon>Bacteria</taxon>
        <taxon>Bacillati</taxon>
        <taxon>Bacillota</taxon>
        <taxon>Bacilli</taxon>
        <taxon>Bacillales</taxon>
        <taxon>Bacillaceae</taxon>
        <taxon>Gracilibacillus</taxon>
    </lineage>
</organism>
<dbReference type="Pfam" id="PF09548">
    <property type="entry name" value="Spore_III_AB"/>
    <property type="match status" value="1"/>
</dbReference>
<dbReference type="NCBIfam" id="TIGR02833">
    <property type="entry name" value="spore_III_AB"/>
    <property type="match status" value="1"/>
</dbReference>
<keyword evidence="1" id="KW-0472">Membrane</keyword>
<proteinExistence type="predicted"/>
<dbReference type="Proteomes" id="UP001595882">
    <property type="component" value="Unassembled WGS sequence"/>
</dbReference>
<reference evidence="3" key="1">
    <citation type="journal article" date="2019" name="Int. J. Syst. Evol. Microbiol.">
        <title>The Global Catalogue of Microorganisms (GCM) 10K type strain sequencing project: providing services to taxonomists for standard genome sequencing and annotation.</title>
        <authorList>
            <consortium name="The Broad Institute Genomics Platform"/>
            <consortium name="The Broad Institute Genome Sequencing Center for Infectious Disease"/>
            <person name="Wu L."/>
            <person name="Ma J."/>
        </authorList>
    </citation>
    <scope>NUCLEOTIDE SEQUENCE [LARGE SCALE GENOMIC DNA]</scope>
    <source>
        <strain evidence="3">CCUG 37865</strain>
    </source>
</reference>
<evidence type="ECO:0000256" key="1">
    <source>
        <dbReference type="SAM" id="Phobius"/>
    </source>
</evidence>
<keyword evidence="3" id="KW-1185">Reference proteome</keyword>
<protein>
    <submittedName>
        <fullName evidence="2">Stage III sporulation protein SpoIIIAB</fullName>
    </submittedName>
</protein>
<dbReference type="RefSeq" id="WP_390252777.1">
    <property type="nucleotide sequence ID" value="NZ_JBHSDT010000008.1"/>
</dbReference>
<keyword evidence="1" id="KW-0812">Transmembrane</keyword>
<dbReference type="PIRSF" id="PIRSF021435">
    <property type="entry name" value="SpoIIIAB"/>
    <property type="match status" value="1"/>
</dbReference>
<evidence type="ECO:0000313" key="2">
    <source>
        <dbReference type="EMBL" id="MFC4404241.1"/>
    </source>
</evidence>
<accession>A0ABV8WWK3</accession>
<dbReference type="EMBL" id="JBHSDT010000008">
    <property type="protein sequence ID" value="MFC4404241.1"/>
    <property type="molecule type" value="Genomic_DNA"/>
</dbReference>
<dbReference type="InterPro" id="IPR014198">
    <property type="entry name" value="Spore_III_AB"/>
</dbReference>
<feature type="transmembrane region" description="Helical" evidence="1">
    <location>
        <begin position="150"/>
        <end position="169"/>
    </location>
</feature>
<gene>
    <name evidence="2" type="primary">spoIIIAB</name>
    <name evidence="2" type="ORF">ACFOY7_14325</name>
</gene>